<dbReference type="InterPro" id="IPR020422">
    <property type="entry name" value="TYR_PHOSPHATASE_DUAL_dom"/>
</dbReference>
<dbReference type="GO" id="GO:0033550">
    <property type="term" value="F:MAP kinase tyrosine phosphatase activity"/>
    <property type="evidence" value="ECO:0007669"/>
    <property type="project" value="TreeGrafter"/>
</dbReference>
<dbReference type="GO" id="GO:0008330">
    <property type="term" value="F:protein tyrosine/threonine phosphatase activity"/>
    <property type="evidence" value="ECO:0007669"/>
    <property type="project" value="TreeGrafter"/>
</dbReference>
<dbReference type="SMART" id="SM00195">
    <property type="entry name" value="DSPc"/>
    <property type="match status" value="1"/>
</dbReference>
<comment type="catalytic activity">
    <reaction evidence="4">
        <text>O-phospho-L-threonyl-[protein] + H2O = L-threonyl-[protein] + phosphate</text>
        <dbReference type="Rhea" id="RHEA:47004"/>
        <dbReference type="Rhea" id="RHEA-COMP:11060"/>
        <dbReference type="Rhea" id="RHEA-COMP:11605"/>
        <dbReference type="ChEBI" id="CHEBI:15377"/>
        <dbReference type="ChEBI" id="CHEBI:30013"/>
        <dbReference type="ChEBI" id="CHEBI:43474"/>
        <dbReference type="ChEBI" id="CHEBI:61977"/>
        <dbReference type="EC" id="3.1.3.16"/>
    </reaction>
</comment>
<evidence type="ECO:0000313" key="9">
    <source>
        <dbReference type="Proteomes" id="UP000887575"/>
    </source>
</evidence>
<evidence type="ECO:0000256" key="1">
    <source>
        <dbReference type="ARBA" id="ARBA00008601"/>
    </source>
</evidence>
<evidence type="ECO:0000256" key="2">
    <source>
        <dbReference type="ARBA" id="ARBA00022801"/>
    </source>
</evidence>
<dbReference type="Pfam" id="PF00782">
    <property type="entry name" value="DSPc"/>
    <property type="match status" value="1"/>
</dbReference>
<feature type="compositionally biased region" description="Low complexity" evidence="5">
    <location>
        <begin position="346"/>
        <end position="357"/>
    </location>
</feature>
<dbReference type="InterPro" id="IPR001763">
    <property type="entry name" value="Rhodanese-like_dom"/>
</dbReference>
<dbReference type="GO" id="GO:0017017">
    <property type="term" value="F:MAP kinase tyrosine/serine/threonine phosphatase activity"/>
    <property type="evidence" value="ECO:0007669"/>
    <property type="project" value="InterPro"/>
</dbReference>
<dbReference type="PANTHER" id="PTHR10159">
    <property type="entry name" value="DUAL SPECIFICITY PROTEIN PHOSPHATASE"/>
    <property type="match status" value="1"/>
</dbReference>
<feature type="region of interest" description="Disordered" evidence="5">
    <location>
        <begin position="338"/>
        <end position="376"/>
    </location>
</feature>
<dbReference type="PRINTS" id="PR01908">
    <property type="entry name" value="ADSPHPHTASE"/>
</dbReference>
<dbReference type="Gene3D" id="3.90.190.10">
    <property type="entry name" value="Protein tyrosine phosphatase superfamily"/>
    <property type="match status" value="1"/>
</dbReference>
<dbReference type="GO" id="GO:0043409">
    <property type="term" value="P:negative regulation of MAPK cascade"/>
    <property type="evidence" value="ECO:0007669"/>
    <property type="project" value="TreeGrafter"/>
</dbReference>
<dbReference type="SUPFAM" id="SSF52821">
    <property type="entry name" value="Rhodanese/Cell cycle control phosphatase"/>
    <property type="match status" value="1"/>
</dbReference>
<organism evidence="9 10">
    <name type="scientific">Mesorhabditis belari</name>
    <dbReference type="NCBI Taxonomy" id="2138241"/>
    <lineage>
        <taxon>Eukaryota</taxon>
        <taxon>Metazoa</taxon>
        <taxon>Ecdysozoa</taxon>
        <taxon>Nematoda</taxon>
        <taxon>Chromadorea</taxon>
        <taxon>Rhabditida</taxon>
        <taxon>Rhabditina</taxon>
        <taxon>Rhabditomorpha</taxon>
        <taxon>Rhabditoidea</taxon>
        <taxon>Rhabditidae</taxon>
        <taxon>Mesorhabditinae</taxon>
        <taxon>Mesorhabditis</taxon>
    </lineage>
</organism>
<dbReference type="FunFam" id="3.90.190.10:FF:000004">
    <property type="entry name" value="Protein phosphatase Slingshot homolog 2"/>
    <property type="match status" value="1"/>
</dbReference>
<protein>
    <submittedName>
        <fullName evidence="10">Protein-tyrosine-phosphatase</fullName>
    </submittedName>
</protein>
<evidence type="ECO:0000256" key="4">
    <source>
        <dbReference type="ARBA" id="ARBA00048336"/>
    </source>
</evidence>
<dbReference type="InterPro" id="IPR008343">
    <property type="entry name" value="MKP"/>
</dbReference>
<keyword evidence="3" id="KW-0904">Protein phosphatase</keyword>
<name>A0AAF3EZ54_9BILA</name>
<evidence type="ECO:0000313" key="10">
    <source>
        <dbReference type="WBParaSite" id="MBELARI_LOCUS19388"/>
    </source>
</evidence>
<dbReference type="GO" id="GO:0005829">
    <property type="term" value="C:cytosol"/>
    <property type="evidence" value="ECO:0007669"/>
    <property type="project" value="TreeGrafter"/>
</dbReference>
<feature type="domain" description="Rhodanese" evidence="8">
    <location>
        <begin position="31"/>
        <end position="132"/>
    </location>
</feature>
<dbReference type="InterPro" id="IPR029021">
    <property type="entry name" value="Prot-tyrosine_phosphatase-like"/>
</dbReference>
<keyword evidence="2" id="KW-0378">Hydrolase</keyword>
<dbReference type="InterPro" id="IPR000387">
    <property type="entry name" value="Tyr_Pase_dom"/>
</dbReference>
<evidence type="ECO:0000256" key="5">
    <source>
        <dbReference type="SAM" id="MobiDB-lite"/>
    </source>
</evidence>
<dbReference type="AlphaFoldDB" id="A0AAF3EZ54"/>
<dbReference type="InterPro" id="IPR000340">
    <property type="entry name" value="Dual-sp_phosphatase_cat-dom"/>
</dbReference>
<comment type="similarity">
    <text evidence="1">Belongs to the protein-tyrosine phosphatase family. Non-receptor class dual specificity subfamily.</text>
</comment>
<keyword evidence="9" id="KW-1185">Reference proteome</keyword>
<dbReference type="WBParaSite" id="MBELARI_LOCUS19388">
    <property type="protein sequence ID" value="MBELARI_LOCUS19388"/>
    <property type="gene ID" value="MBELARI_LOCUS19388"/>
</dbReference>
<dbReference type="PANTHER" id="PTHR10159:SF519">
    <property type="entry name" value="DUAL SPECIFICITY PROTEIN PHOSPHATASE MPK3"/>
    <property type="match status" value="1"/>
</dbReference>
<evidence type="ECO:0000259" key="7">
    <source>
        <dbReference type="PROSITE" id="PS50056"/>
    </source>
</evidence>
<dbReference type="PROSITE" id="PS50056">
    <property type="entry name" value="TYR_PHOSPHATASE_2"/>
    <property type="match status" value="1"/>
</dbReference>
<feature type="domain" description="Tyrosine specific protein phosphatases" evidence="7">
    <location>
        <begin position="252"/>
        <end position="305"/>
    </location>
</feature>
<evidence type="ECO:0000259" key="8">
    <source>
        <dbReference type="PROSITE" id="PS50206"/>
    </source>
</evidence>
<dbReference type="PROSITE" id="PS50206">
    <property type="entry name" value="RHODANESE_3"/>
    <property type="match status" value="1"/>
</dbReference>
<proteinExistence type="inferred from homology"/>
<evidence type="ECO:0000256" key="3">
    <source>
        <dbReference type="ARBA" id="ARBA00022912"/>
    </source>
</evidence>
<dbReference type="Proteomes" id="UP000887575">
    <property type="component" value="Unassembled WGS sequence"/>
</dbReference>
<sequence length="376" mass="41669">MVSMSGPSTSIQGTTEAQPIDGNTLNELISSGKEVCILDCRTRGSSLKNSTRVRLPHVLLRRLQSGSLPLTNISSRLVDDGVIVVVIPEEEPTQGAQSKDVLNALKKQGKQTLFLLADGVESVLDQFPKLKECQMMESNMMMNPPSPKKKGEDLRSLNLDALRIENDIEGPGLNLTPMPKTNDKRQTFPVQILPHLYLGNAETAENKELLDSYGIHYIINVTSNLDNFFEDDSRFHYLRISVDDNAAYNLTQFFPQAIDFIDEAERENEGCLVHCLAGISRSVTICLAYLMFTRKWSLEEAYDVVLGRNASIAPNFHFMGQLSDYERFLGIQPKKGSASLSPCCGAEASSAARPPSACLTPPPTSFPKNEKRHFDE</sequence>
<reference evidence="10" key="1">
    <citation type="submission" date="2024-02" db="UniProtKB">
        <authorList>
            <consortium name="WormBaseParasite"/>
        </authorList>
    </citation>
    <scope>IDENTIFICATION</scope>
</reference>
<dbReference type="PROSITE" id="PS50054">
    <property type="entry name" value="TYR_PHOSPHATASE_DUAL"/>
    <property type="match status" value="1"/>
</dbReference>
<evidence type="ECO:0000259" key="6">
    <source>
        <dbReference type="PROSITE" id="PS50054"/>
    </source>
</evidence>
<dbReference type="PRINTS" id="PR01764">
    <property type="entry name" value="MAPKPHPHTASE"/>
</dbReference>
<dbReference type="SUPFAM" id="SSF52799">
    <property type="entry name" value="(Phosphotyrosine protein) phosphatases II"/>
    <property type="match status" value="1"/>
</dbReference>
<dbReference type="Gene3D" id="3.40.250.10">
    <property type="entry name" value="Rhodanese-like domain"/>
    <property type="match status" value="1"/>
</dbReference>
<accession>A0AAF3EZ54</accession>
<feature type="domain" description="Tyrosine-protein phosphatase" evidence="6">
    <location>
        <begin position="188"/>
        <end position="331"/>
    </location>
</feature>
<dbReference type="InterPro" id="IPR036873">
    <property type="entry name" value="Rhodanese-like_dom_sf"/>
</dbReference>
<dbReference type="GO" id="GO:0004722">
    <property type="term" value="F:protein serine/threonine phosphatase activity"/>
    <property type="evidence" value="ECO:0007669"/>
    <property type="project" value="UniProtKB-EC"/>
</dbReference>